<organism evidence="4 5">
    <name type="scientific">Polarella glacialis</name>
    <name type="common">Dinoflagellate</name>
    <dbReference type="NCBI Taxonomy" id="89957"/>
    <lineage>
        <taxon>Eukaryota</taxon>
        <taxon>Sar</taxon>
        <taxon>Alveolata</taxon>
        <taxon>Dinophyceae</taxon>
        <taxon>Suessiales</taxon>
        <taxon>Suessiaceae</taxon>
        <taxon>Polarella</taxon>
    </lineage>
</organism>
<feature type="region of interest" description="Disordered" evidence="1">
    <location>
        <begin position="59"/>
        <end position="154"/>
    </location>
</feature>
<evidence type="ECO:0000313" key="4">
    <source>
        <dbReference type="EMBL" id="CAE8652416.1"/>
    </source>
</evidence>
<name>A0A813IK13_POLGL</name>
<dbReference type="Pfam" id="PF22251">
    <property type="entry name" value="PFF1_TM"/>
    <property type="match status" value="1"/>
</dbReference>
<protein>
    <recommendedName>
        <fullName evidence="3">Vacuolar membrane protease transmembrane domain-containing protein</fullName>
    </recommendedName>
</protein>
<proteinExistence type="predicted"/>
<gene>
    <name evidence="4" type="ORF">PGLA2088_LOCUS9688</name>
</gene>
<keyword evidence="2" id="KW-0472">Membrane</keyword>
<feature type="compositionally biased region" description="Low complexity" evidence="1">
    <location>
        <begin position="74"/>
        <end position="123"/>
    </location>
</feature>
<evidence type="ECO:0000259" key="3">
    <source>
        <dbReference type="Pfam" id="PF22251"/>
    </source>
</evidence>
<accession>A0A813IK13</accession>
<dbReference type="EMBL" id="CAJNNW010010753">
    <property type="protein sequence ID" value="CAE8652416.1"/>
    <property type="molecule type" value="Genomic_DNA"/>
</dbReference>
<reference evidence="4" key="1">
    <citation type="submission" date="2021-02" db="EMBL/GenBank/DDBJ databases">
        <authorList>
            <person name="Dougan E. K."/>
            <person name="Rhodes N."/>
            <person name="Thang M."/>
            <person name="Chan C."/>
        </authorList>
    </citation>
    <scope>NUCLEOTIDE SEQUENCE</scope>
</reference>
<dbReference type="PANTHER" id="PTHR32301:SF6">
    <property type="entry name" value="GOLVESIN-RELATED"/>
    <property type="match status" value="1"/>
</dbReference>
<dbReference type="InterPro" id="IPR053976">
    <property type="entry name" value="PFF1_TM"/>
</dbReference>
<dbReference type="Proteomes" id="UP000626109">
    <property type="component" value="Unassembled WGS sequence"/>
</dbReference>
<sequence>MQLTCASPPADNRAGSEKLYWRISRMTRMSPCSLRLFFAASVATVVCSVACDLSACFTSSSSSNNNNDDDNNNNKDNINNNNNNNNSNNNNNNHNHNHNDNNNKNNHNNNNNNNNSNNNNNNHNHNHNDNNKNNNNSQESKRESGQTGASMRPGGRFVWRSDVVVVVVFCVFLFLWFVDNAGRPHSCKSPAFAMALALGVVDLAATFDLIGILGFVSRPLRPLIDG</sequence>
<feature type="transmembrane region" description="Helical" evidence="2">
    <location>
        <begin position="190"/>
        <end position="216"/>
    </location>
</feature>
<keyword evidence="2" id="KW-0812">Transmembrane</keyword>
<evidence type="ECO:0000313" key="5">
    <source>
        <dbReference type="Proteomes" id="UP000626109"/>
    </source>
</evidence>
<feature type="domain" description="Vacuolar membrane protease transmembrane" evidence="3">
    <location>
        <begin position="39"/>
        <end position="174"/>
    </location>
</feature>
<feature type="transmembrane region" description="Helical" evidence="2">
    <location>
        <begin position="157"/>
        <end position="178"/>
    </location>
</feature>
<keyword evidence="2" id="KW-1133">Transmembrane helix</keyword>
<dbReference type="PANTHER" id="PTHR32301">
    <property type="entry name" value="COUNTIN RECEPTOR CNR3-RELATED"/>
    <property type="match status" value="1"/>
</dbReference>
<dbReference type="AlphaFoldDB" id="A0A813IK13"/>
<evidence type="ECO:0000256" key="2">
    <source>
        <dbReference type="SAM" id="Phobius"/>
    </source>
</evidence>
<comment type="caution">
    <text evidence="4">The sequence shown here is derived from an EMBL/GenBank/DDBJ whole genome shotgun (WGS) entry which is preliminary data.</text>
</comment>
<dbReference type="InterPro" id="IPR053259">
    <property type="entry name" value="Golvesin-related_Golgi"/>
</dbReference>
<evidence type="ECO:0000256" key="1">
    <source>
        <dbReference type="SAM" id="MobiDB-lite"/>
    </source>
</evidence>